<sequence length="1021" mass="115563">MAAISSTWLDEAFRTAKHDFISGLKNPSVYDFSKFQTIDDVYDEAERIQKEQAKTKTLRALKKIEPFIVGINNYSSTIDTFVQAKAEILALLWMTSSLVTVFEKLVKVLADIGLALPQFKKYTELFEGNDQIKQAMCLFYIDILDFYKILLNFLGNRRFNTFFEALWPNVRSKIDVVQTNIERHKLLMTSQVTLEDVAQSYEARKQAMHEYEEQQKFRDRQDFEALASEYSPSTYHRKLAQILDITAPGSGGWLAQKPEFIQWSDKNNVVNRCLWLYGIPGSGKTFLSAGSIRRLQKSQNPVLFVFLTHDDQASGGVIELMHSLIFQAAKNNLNLMPLVYGYVKSDQQTMPNSNRFESDRDFVKGLLIEVLDNCTQAFIVVDGLDELEVTPRRLLLEALLQIIEESKTTRLLISSREERDIVKRLEGRAIFLRADHNNAEDIQLYADSELKNWLDELKDSGANNEMLAIANKSAARIVKASGGMILYTKIVLEVVRDQGTPGDIELQLESLPHGLDQAYARLLHRIREQISPALRTIVKKVLHWILCAKIPLREQQILQALVIESGAQDFTKGEREFRDIRKDCGPIIESGKEIPVLPIIANIEAAIACSTYLRFTSLDALFDVHSASYETVLDQRILRGYLVFFEYAAVEWLGHVKACLPTGDLKGLTDILSDLFATRNIITTPMPAGSSSISGAFEVFRDCPYVQECLINADRLSGKAQFGLFEDHATDPSLSTKLSDNGELQDMLIDAATQDNIEGIKALILSCVSTDQLFREKWHGHTIYFHQAFLGHAAWKGSGTTLRHVLDLKIEPLLAMDCLGMALAVAIEFKRLEAIKLLLSYGADVYEPWCINEIIPSHVLKMYREGDPGNASFSYTGYERALSLWDPDLMNYLVDICGVKVKTEMSGKFCLSPAVLNLGPQEIRDRLSDIGKYIVGPEVFDKGIYEAVSSYSVKALDLCLQNGANSKYLRAGESRMLLDILLEEPAYSTPSNYSNKPKILREHQYRKFLNRRRVRESWGIL</sequence>
<proteinExistence type="predicted"/>
<name>A0ACC2JQW7_9PEZI</name>
<gene>
    <name evidence="1" type="ORF">O1611_g3888</name>
</gene>
<evidence type="ECO:0000313" key="1">
    <source>
        <dbReference type="EMBL" id="KAJ8129744.1"/>
    </source>
</evidence>
<protein>
    <submittedName>
        <fullName evidence="1">Uncharacterized protein</fullName>
    </submittedName>
</protein>
<accession>A0ACC2JQW7</accession>
<keyword evidence="2" id="KW-1185">Reference proteome</keyword>
<comment type="caution">
    <text evidence="1">The sequence shown here is derived from an EMBL/GenBank/DDBJ whole genome shotgun (WGS) entry which is preliminary data.</text>
</comment>
<organism evidence="1 2">
    <name type="scientific">Lasiodiplodia mahajangana</name>
    <dbReference type="NCBI Taxonomy" id="1108764"/>
    <lineage>
        <taxon>Eukaryota</taxon>
        <taxon>Fungi</taxon>
        <taxon>Dikarya</taxon>
        <taxon>Ascomycota</taxon>
        <taxon>Pezizomycotina</taxon>
        <taxon>Dothideomycetes</taxon>
        <taxon>Dothideomycetes incertae sedis</taxon>
        <taxon>Botryosphaeriales</taxon>
        <taxon>Botryosphaeriaceae</taxon>
        <taxon>Lasiodiplodia</taxon>
    </lineage>
</organism>
<dbReference type="Proteomes" id="UP001153332">
    <property type="component" value="Unassembled WGS sequence"/>
</dbReference>
<evidence type="ECO:0000313" key="2">
    <source>
        <dbReference type="Proteomes" id="UP001153332"/>
    </source>
</evidence>
<dbReference type="EMBL" id="JAPUUL010000674">
    <property type="protein sequence ID" value="KAJ8129744.1"/>
    <property type="molecule type" value="Genomic_DNA"/>
</dbReference>
<reference evidence="1" key="1">
    <citation type="submission" date="2022-12" db="EMBL/GenBank/DDBJ databases">
        <title>Genome Sequence of Lasiodiplodia mahajangana.</title>
        <authorList>
            <person name="Buettner E."/>
        </authorList>
    </citation>
    <scope>NUCLEOTIDE SEQUENCE</scope>
    <source>
        <strain evidence="1">VT137</strain>
    </source>
</reference>